<sequence>MDDIESKPERIGQFRSLSKFLSRKIYDKRISSSYQQLLICCAYVESACMHDTECVTYHERVVVICTVREDEKNKHKERERESSVSVLLFEDSLFLFFYYITTALWKHAAACSAGKSGYAEVISMIATAIEVELLVQ</sequence>
<reference evidence="1 2" key="1">
    <citation type="submission" date="2015-01" db="EMBL/GenBank/DDBJ databases">
        <title>Evolution of Trichinella species and genotypes.</title>
        <authorList>
            <person name="Korhonen P.K."/>
            <person name="Edoardo P."/>
            <person name="Giuseppe L.R."/>
            <person name="Gasser R.B."/>
        </authorList>
    </citation>
    <scope>NUCLEOTIDE SEQUENCE [LARGE SCALE GENOMIC DNA]</scope>
    <source>
        <strain evidence="1">ISS3</strain>
    </source>
</reference>
<name>A0A0V1BK25_TRISP</name>
<proteinExistence type="predicted"/>
<dbReference type="OrthoDB" id="10551906at2759"/>
<dbReference type="Proteomes" id="UP000054776">
    <property type="component" value="Unassembled WGS sequence"/>
</dbReference>
<dbReference type="AlphaFoldDB" id="A0A0V1BK25"/>
<dbReference type="InParanoid" id="A0A0V1BK25"/>
<evidence type="ECO:0000313" key="2">
    <source>
        <dbReference type="Proteomes" id="UP000054776"/>
    </source>
</evidence>
<protein>
    <submittedName>
        <fullName evidence="1">Uncharacterized protein</fullName>
    </submittedName>
</protein>
<dbReference type="EMBL" id="JYDH01000034">
    <property type="protein sequence ID" value="KRY37344.1"/>
    <property type="molecule type" value="Genomic_DNA"/>
</dbReference>
<keyword evidence="2" id="KW-1185">Reference proteome</keyword>
<comment type="caution">
    <text evidence="1">The sequence shown here is derived from an EMBL/GenBank/DDBJ whole genome shotgun (WGS) entry which is preliminary data.</text>
</comment>
<accession>A0A0V1BK25</accession>
<organism evidence="1 2">
    <name type="scientific">Trichinella spiralis</name>
    <name type="common">Trichina worm</name>
    <dbReference type="NCBI Taxonomy" id="6334"/>
    <lineage>
        <taxon>Eukaryota</taxon>
        <taxon>Metazoa</taxon>
        <taxon>Ecdysozoa</taxon>
        <taxon>Nematoda</taxon>
        <taxon>Enoplea</taxon>
        <taxon>Dorylaimia</taxon>
        <taxon>Trichinellida</taxon>
        <taxon>Trichinellidae</taxon>
        <taxon>Trichinella</taxon>
    </lineage>
</organism>
<gene>
    <name evidence="1" type="ORF">T01_8439</name>
</gene>
<evidence type="ECO:0000313" key="1">
    <source>
        <dbReference type="EMBL" id="KRY37344.1"/>
    </source>
</evidence>